<dbReference type="Pfam" id="PF00535">
    <property type="entry name" value="Glycos_transf_2"/>
    <property type="match status" value="1"/>
</dbReference>
<protein>
    <submittedName>
        <fullName evidence="5">Dolichol-phosphate mannosyltransferase</fullName>
    </submittedName>
</protein>
<dbReference type="InterPro" id="IPR029044">
    <property type="entry name" value="Nucleotide-diphossugar_trans"/>
</dbReference>
<comment type="similarity">
    <text evidence="1">Belongs to the glycosyltransferase 2 family.</text>
</comment>
<dbReference type="GO" id="GO:0009247">
    <property type="term" value="P:glycolipid biosynthetic process"/>
    <property type="evidence" value="ECO:0007669"/>
    <property type="project" value="TreeGrafter"/>
</dbReference>
<proteinExistence type="inferred from homology"/>
<keyword evidence="2 5" id="KW-0328">Glycosyltransferase</keyword>
<gene>
    <name evidence="5" type="ORF">UV05_C0060G0006</name>
</gene>
<feature type="non-terminal residue" evidence="5">
    <location>
        <position position="320"/>
    </location>
</feature>
<dbReference type="InterPro" id="IPR039528">
    <property type="entry name" value="DPM1-like"/>
</dbReference>
<evidence type="ECO:0000256" key="2">
    <source>
        <dbReference type="ARBA" id="ARBA00022676"/>
    </source>
</evidence>
<keyword evidence="3 5" id="KW-0808">Transferase</keyword>
<dbReference type="InterPro" id="IPR001173">
    <property type="entry name" value="Glyco_trans_2-like"/>
</dbReference>
<dbReference type="SUPFAM" id="SSF53335">
    <property type="entry name" value="S-adenosyl-L-methionine-dependent methyltransferases"/>
    <property type="match status" value="1"/>
</dbReference>
<evidence type="ECO:0000256" key="1">
    <source>
        <dbReference type="ARBA" id="ARBA00006739"/>
    </source>
</evidence>
<dbReference type="Gene3D" id="3.90.550.10">
    <property type="entry name" value="Spore Coat Polysaccharide Biosynthesis Protein SpsA, Chain A"/>
    <property type="match status" value="1"/>
</dbReference>
<name>A0A0G0YX10_9BACT</name>
<dbReference type="Pfam" id="PF13489">
    <property type="entry name" value="Methyltransf_23"/>
    <property type="match status" value="1"/>
</dbReference>
<dbReference type="GO" id="GO:0016020">
    <property type="term" value="C:membrane"/>
    <property type="evidence" value="ECO:0007669"/>
    <property type="project" value="GOC"/>
</dbReference>
<comment type="caution">
    <text evidence="5">The sequence shown here is derived from an EMBL/GenBank/DDBJ whole genome shotgun (WGS) entry which is preliminary data.</text>
</comment>
<accession>A0A0G0YX10</accession>
<dbReference type="CDD" id="cd04179">
    <property type="entry name" value="DPM_DPG-synthase_like"/>
    <property type="match status" value="1"/>
</dbReference>
<dbReference type="AlphaFoldDB" id="A0A0G0YX10"/>
<reference evidence="5 6" key="1">
    <citation type="journal article" date="2015" name="Nature">
        <title>rRNA introns, odd ribosomes, and small enigmatic genomes across a large radiation of phyla.</title>
        <authorList>
            <person name="Brown C.T."/>
            <person name="Hug L.A."/>
            <person name="Thomas B.C."/>
            <person name="Sharon I."/>
            <person name="Castelle C.J."/>
            <person name="Singh A."/>
            <person name="Wilkins M.J."/>
            <person name="Williams K.H."/>
            <person name="Banfield J.F."/>
        </authorList>
    </citation>
    <scope>NUCLEOTIDE SEQUENCE [LARGE SCALE GENOMIC DNA]</scope>
</reference>
<feature type="domain" description="Glycosyltransferase 2-like" evidence="4">
    <location>
        <begin position="151"/>
        <end position="289"/>
    </location>
</feature>
<dbReference type="CDD" id="cd02440">
    <property type="entry name" value="AdoMet_MTases"/>
    <property type="match status" value="1"/>
</dbReference>
<evidence type="ECO:0000313" key="6">
    <source>
        <dbReference type="Proteomes" id="UP000034875"/>
    </source>
</evidence>
<dbReference type="Gene3D" id="3.40.50.150">
    <property type="entry name" value="Vaccinia Virus protein VP39"/>
    <property type="match status" value="1"/>
</dbReference>
<sequence length="320" mass="36062">MAENEFVTYGIDPSEFVINEARKYAINTKFEVATILSYKPEIKFDVITAFDVLEHVPEIEKAIGQIKSRLKPGGIFFCAVPVYDGSLGRLAEKLDRDETHINKWSRNRWLGIFSRSFNVLETWGAVRYSFGQLGYFYMAKPWLFRWGQAILVVVVDDGSSDGTASQAKKFSSNKVILIKHGRNLGLAETINSGLRRALKDSGDDDIIVTMDADNSHLPGLINRMVRLIEEGHDIVISSRFVAGARVRGVPLGRSILSWGGSFLFKLLFPIQGVKDYTCGYRAYRVSLLKRAVERFGNNFIGQKGFSCMVDILLKLREFDP</sequence>
<dbReference type="EMBL" id="LCCZ01000060">
    <property type="protein sequence ID" value="KKS41137.1"/>
    <property type="molecule type" value="Genomic_DNA"/>
</dbReference>
<dbReference type="GO" id="GO:0004582">
    <property type="term" value="F:dolichyl-phosphate beta-D-mannosyltransferase activity"/>
    <property type="evidence" value="ECO:0007669"/>
    <property type="project" value="InterPro"/>
</dbReference>
<dbReference type="PANTHER" id="PTHR43398:SF1">
    <property type="entry name" value="DOLICHOL-PHOSPHATE MANNOSYLTRANSFERASE SUBUNIT 1"/>
    <property type="match status" value="1"/>
</dbReference>
<evidence type="ECO:0000313" key="5">
    <source>
        <dbReference type="EMBL" id="KKS41137.1"/>
    </source>
</evidence>
<evidence type="ECO:0000256" key="3">
    <source>
        <dbReference type="ARBA" id="ARBA00022679"/>
    </source>
</evidence>
<organism evidence="5 6">
    <name type="scientific">candidate division CPR1 bacterium GW2011_GWA2_42_17</name>
    <dbReference type="NCBI Taxonomy" id="1618341"/>
    <lineage>
        <taxon>Bacteria</taxon>
        <taxon>candidate division CPR1</taxon>
    </lineage>
</organism>
<dbReference type="Proteomes" id="UP000034875">
    <property type="component" value="Unassembled WGS sequence"/>
</dbReference>
<dbReference type="SUPFAM" id="SSF53448">
    <property type="entry name" value="Nucleotide-diphospho-sugar transferases"/>
    <property type="match status" value="1"/>
</dbReference>
<evidence type="ECO:0000259" key="4">
    <source>
        <dbReference type="Pfam" id="PF00535"/>
    </source>
</evidence>
<dbReference type="PANTHER" id="PTHR43398">
    <property type="entry name" value="DOLICHOL-PHOSPHATE MANNOSYLTRANSFERASE SUBUNIT 1"/>
    <property type="match status" value="1"/>
</dbReference>
<dbReference type="InterPro" id="IPR029063">
    <property type="entry name" value="SAM-dependent_MTases_sf"/>
</dbReference>